<organism evidence="5 6">
    <name type="scientific">Nocardioides psychrotolerans</name>
    <dbReference type="NCBI Taxonomy" id="1005945"/>
    <lineage>
        <taxon>Bacteria</taxon>
        <taxon>Bacillati</taxon>
        <taxon>Actinomycetota</taxon>
        <taxon>Actinomycetes</taxon>
        <taxon>Propionibacteriales</taxon>
        <taxon>Nocardioidaceae</taxon>
        <taxon>Nocardioides</taxon>
    </lineage>
</organism>
<reference evidence="5 6" key="1">
    <citation type="submission" date="2016-10" db="EMBL/GenBank/DDBJ databases">
        <authorList>
            <person name="de Groot N.N."/>
        </authorList>
    </citation>
    <scope>NUCLEOTIDE SEQUENCE [LARGE SCALE GENOMIC DNA]</scope>
    <source>
        <strain evidence="5 6">CGMCC 1.11156</strain>
    </source>
</reference>
<dbReference type="GO" id="GO:0003677">
    <property type="term" value="F:DNA binding"/>
    <property type="evidence" value="ECO:0007669"/>
    <property type="project" value="UniProtKB-KW"/>
</dbReference>
<dbReference type="AlphaFoldDB" id="A0A1I3DXM8"/>
<dbReference type="Pfam" id="PF00216">
    <property type="entry name" value="Bac_DNA_binding"/>
    <property type="match status" value="1"/>
</dbReference>
<dbReference type="GO" id="GO:0005829">
    <property type="term" value="C:cytosol"/>
    <property type="evidence" value="ECO:0007669"/>
    <property type="project" value="TreeGrafter"/>
</dbReference>
<dbReference type="SUPFAM" id="SSF47729">
    <property type="entry name" value="IHF-like DNA-binding proteins"/>
    <property type="match status" value="1"/>
</dbReference>
<evidence type="ECO:0000256" key="2">
    <source>
        <dbReference type="ARBA" id="ARBA00023125"/>
    </source>
</evidence>
<keyword evidence="1" id="KW-0226">DNA condensation</keyword>
<dbReference type="GO" id="GO:0030527">
    <property type="term" value="F:structural constituent of chromatin"/>
    <property type="evidence" value="ECO:0007669"/>
    <property type="project" value="InterPro"/>
</dbReference>
<evidence type="ECO:0000313" key="5">
    <source>
        <dbReference type="EMBL" id="SFH91486.1"/>
    </source>
</evidence>
<protein>
    <submittedName>
        <fullName evidence="5">DNA-binding protein HU-beta</fullName>
    </submittedName>
</protein>
<dbReference type="Proteomes" id="UP000198649">
    <property type="component" value="Unassembled WGS sequence"/>
</dbReference>
<evidence type="ECO:0000256" key="3">
    <source>
        <dbReference type="RuleBase" id="RU003939"/>
    </source>
</evidence>
<keyword evidence="6" id="KW-1185">Reference proteome</keyword>
<dbReference type="PANTHER" id="PTHR33175:SF3">
    <property type="entry name" value="DNA-BINDING PROTEIN HU-BETA"/>
    <property type="match status" value="1"/>
</dbReference>
<proteinExistence type="inferred from homology"/>
<sequence length="111" mass="11533">MQACASVDNENRSHEKGTTLNRNELKEAVADRAGLDVGQADRALSAVLDAITGALASGDKVTLAGFGTFETRERAARTGRNPQTGESMEIAASTAAAFKPAAALKKAVSER</sequence>
<feature type="region of interest" description="Disordered" evidence="4">
    <location>
        <begin position="1"/>
        <end position="24"/>
    </location>
</feature>
<accession>A0A1I3DXM8</accession>
<keyword evidence="2 5" id="KW-0238">DNA-binding</keyword>
<dbReference type="STRING" id="1005945.SAMN05216561_103129"/>
<name>A0A1I3DXM8_9ACTN</name>
<dbReference type="GO" id="GO:0030261">
    <property type="term" value="P:chromosome condensation"/>
    <property type="evidence" value="ECO:0007669"/>
    <property type="project" value="UniProtKB-KW"/>
</dbReference>
<comment type="similarity">
    <text evidence="3">Belongs to the bacterial histone-like protein family.</text>
</comment>
<dbReference type="InterPro" id="IPR020816">
    <property type="entry name" value="Histone-like_DNA-bd_CS"/>
</dbReference>
<dbReference type="PROSITE" id="PS00045">
    <property type="entry name" value="HISTONE_LIKE"/>
    <property type="match status" value="1"/>
</dbReference>
<evidence type="ECO:0000313" key="6">
    <source>
        <dbReference type="Proteomes" id="UP000198649"/>
    </source>
</evidence>
<gene>
    <name evidence="5" type="ORF">SAMN05216561_103129</name>
</gene>
<dbReference type="Gene3D" id="4.10.520.10">
    <property type="entry name" value="IHF-like DNA-binding proteins"/>
    <property type="match status" value="1"/>
</dbReference>
<dbReference type="PANTHER" id="PTHR33175">
    <property type="entry name" value="DNA-BINDING PROTEIN HU"/>
    <property type="match status" value="1"/>
</dbReference>
<dbReference type="EMBL" id="FOQG01000003">
    <property type="protein sequence ID" value="SFH91486.1"/>
    <property type="molecule type" value="Genomic_DNA"/>
</dbReference>
<dbReference type="SMART" id="SM00411">
    <property type="entry name" value="BHL"/>
    <property type="match status" value="1"/>
</dbReference>
<dbReference type="CDD" id="cd13831">
    <property type="entry name" value="HU"/>
    <property type="match status" value="1"/>
</dbReference>
<evidence type="ECO:0000256" key="4">
    <source>
        <dbReference type="SAM" id="MobiDB-lite"/>
    </source>
</evidence>
<dbReference type="InterPro" id="IPR000119">
    <property type="entry name" value="Hist_DNA-bd"/>
</dbReference>
<evidence type="ECO:0000256" key="1">
    <source>
        <dbReference type="ARBA" id="ARBA00023067"/>
    </source>
</evidence>
<dbReference type="InterPro" id="IPR010992">
    <property type="entry name" value="IHF-like_DNA-bd_dom_sf"/>
</dbReference>
<feature type="compositionally biased region" description="Basic and acidic residues" evidence="4">
    <location>
        <begin position="9"/>
        <end position="24"/>
    </location>
</feature>
<dbReference type="PRINTS" id="PR01727">
    <property type="entry name" value="DNABINDINGHU"/>
</dbReference>